<dbReference type="OrthoDB" id="72027at2"/>
<dbReference type="RefSeq" id="WP_106932548.1">
    <property type="nucleotide sequence ID" value="NZ_PYFT01000001.1"/>
</dbReference>
<dbReference type="Proteomes" id="UP000240357">
    <property type="component" value="Unassembled WGS sequence"/>
</dbReference>
<dbReference type="InterPro" id="IPR013096">
    <property type="entry name" value="Cupin_2"/>
</dbReference>
<dbReference type="PANTHER" id="PTHR36440">
    <property type="entry name" value="PUTATIVE (AFU_ORTHOLOGUE AFUA_8G07350)-RELATED"/>
    <property type="match status" value="1"/>
</dbReference>
<feature type="domain" description="Cupin type-2" evidence="2">
    <location>
        <begin position="112"/>
        <end position="173"/>
    </location>
</feature>
<keyword evidence="1" id="KW-0812">Transmembrane</keyword>
<protein>
    <recommendedName>
        <fullName evidence="2">Cupin type-2 domain-containing protein</fullName>
    </recommendedName>
</protein>
<gene>
    <name evidence="3" type="ORF">AHMF7605_24165</name>
</gene>
<dbReference type="PANTHER" id="PTHR36440:SF1">
    <property type="entry name" value="PUTATIVE (AFU_ORTHOLOGUE AFUA_8G07350)-RELATED"/>
    <property type="match status" value="1"/>
</dbReference>
<dbReference type="InterPro" id="IPR011051">
    <property type="entry name" value="RmlC_Cupin_sf"/>
</dbReference>
<organism evidence="3 4">
    <name type="scientific">Adhaeribacter arboris</name>
    <dbReference type="NCBI Taxonomy" id="2072846"/>
    <lineage>
        <taxon>Bacteria</taxon>
        <taxon>Pseudomonadati</taxon>
        <taxon>Bacteroidota</taxon>
        <taxon>Cytophagia</taxon>
        <taxon>Cytophagales</taxon>
        <taxon>Hymenobacteraceae</taxon>
        <taxon>Adhaeribacter</taxon>
    </lineage>
</organism>
<comment type="caution">
    <text evidence="3">The sequence shown here is derived from an EMBL/GenBank/DDBJ whole genome shotgun (WGS) entry which is preliminary data.</text>
</comment>
<feature type="transmembrane region" description="Helical" evidence="1">
    <location>
        <begin position="46"/>
        <end position="70"/>
    </location>
</feature>
<evidence type="ECO:0000256" key="1">
    <source>
        <dbReference type="SAM" id="Phobius"/>
    </source>
</evidence>
<dbReference type="InterPro" id="IPR053146">
    <property type="entry name" value="QDO-like"/>
</dbReference>
<dbReference type="SUPFAM" id="SSF51182">
    <property type="entry name" value="RmlC-like cupins"/>
    <property type="match status" value="1"/>
</dbReference>
<keyword evidence="1" id="KW-0472">Membrane</keyword>
<dbReference type="Pfam" id="PF07883">
    <property type="entry name" value="Cupin_2"/>
    <property type="match status" value="1"/>
</dbReference>
<reference evidence="3 4" key="1">
    <citation type="submission" date="2018-03" db="EMBL/GenBank/DDBJ databases">
        <title>Adhaeribacter sp. HMF7605 Genome sequencing and assembly.</title>
        <authorList>
            <person name="Kang H."/>
            <person name="Kang J."/>
            <person name="Cha I."/>
            <person name="Kim H."/>
            <person name="Joh K."/>
        </authorList>
    </citation>
    <scope>NUCLEOTIDE SEQUENCE [LARGE SCALE GENOMIC DNA]</scope>
    <source>
        <strain evidence="3 4">HMF7605</strain>
    </source>
</reference>
<accession>A0A2T2YLJ4</accession>
<sequence>MNNLTTAFNPADTNTNLWKWTSFLFYPTGVFRIWKGAHHLSIRLLYTLIGLPIFLVLFLFVAITGFALFLPPLDLSIGNRPDRTVYNSGGNYRSTFLKTGAETNGAYELIQVEVEPHGGNEWHYHKKFDEHFTVLKGQALVGQNGKEYRVNQGQSATARKGELHYFSNPTNETILLRVKVSPAGGLEKSVRIVYGLANDGQFDGAVTKNPWHMALLLGYSGTYLPDIPGFIQEPLVNSLAKIAQWKGEDKALEKYFR</sequence>
<proteinExistence type="predicted"/>
<dbReference type="InterPro" id="IPR014710">
    <property type="entry name" value="RmlC-like_jellyroll"/>
</dbReference>
<dbReference type="Gene3D" id="2.60.120.10">
    <property type="entry name" value="Jelly Rolls"/>
    <property type="match status" value="1"/>
</dbReference>
<evidence type="ECO:0000259" key="2">
    <source>
        <dbReference type="Pfam" id="PF07883"/>
    </source>
</evidence>
<keyword evidence="1" id="KW-1133">Transmembrane helix</keyword>
<evidence type="ECO:0000313" key="3">
    <source>
        <dbReference type="EMBL" id="PSR56370.1"/>
    </source>
</evidence>
<dbReference type="AlphaFoldDB" id="A0A2T2YLJ4"/>
<keyword evidence="4" id="KW-1185">Reference proteome</keyword>
<evidence type="ECO:0000313" key="4">
    <source>
        <dbReference type="Proteomes" id="UP000240357"/>
    </source>
</evidence>
<dbReference type="EMBL" id="PYFT01000001">
    <property type="protein sequence ID" value="PSR56370.1"/>
    <property type="molecule type" value="Genomic_DNA"/>
</dbReference>
<name>A0A2T2YLJ4_9BACT</name>